<dbReference type="InterPro" id="IPR009739">
    <property type="entry name" value="LprI-like_N"/>
</dbReference>
<keyword evidence="1" id="KW-0732">Signal</keyword>
<organism evidence="3 4">
    <name type="scientific">Ruixingdingia sedimenti</name>
    <dbReference type="NCBI Taxonomy" id="3073604"/>
    <lineage>
        <taxon>Bacteria</taxon>
        <taxon>Pseudomonadati</taxon>
        <taxon>Pseudomonadota</taxon>
        <taxon>Alphaproteobacteria</taxon>
        <taxon>Rhodobacterales</taxon>
        <taxon>Paracoccaceae</taxon>
        <taxon>Ruixingdingia</taxon>
    </lineage>
</organism>
<dbReference type="Pfam" id="PF07007">
    <property type="entry name" value="LprI"/>
    <property type="match status" value="1"/>
</dbReference>
<keyword evidence="4" id="KW-1185">Reference proteome</keyword>
<dbReference type="Proteomes" id="UP001247754">
    <property type="component" value="Unassembled WGS sequence"/>
</dbReference>
<comment type="caution">
    <text evidence="3">The sequence shown here is derived from an EMBL/GenBank/DDBJ whole genome shotgun (WGS) entry which is preliminary data.</text>
</comment>
<protein>
    <submittedName>
        <fullName evidence="3">Lysozyme inhibitor LprI family protein</fullName>
    </submittedName>
</protein>
<feature type="chain" id="PRO_5045688010" evidence="1">
    <location>
        <begin position="20"/>
        <end position="131"/>
    </location>
</feature>
<dbReference type="EMBL" id="JAVKPH010000004">
    <property type="protein sequence ID" value="MDR5651906.1"/>
    <property type="molecule type" value="Genomic_DNA"/>
</dbReference>
<proteinExistence type="predicted"/>
<feature type="domain" description="Lysozyme inhibitor LprI-like N-terminal" evidence="2">
    <location>
        <begin position="24"/>
        <end position="124"/>
    </location>
</feature>
<dbReference type="RefSeq" id="WP_310456156.1">
    <property type="nucleotide sequence ID" value="NZ_JAVKPH010000004.1"/>
</dbReference>
<dbReference type="Gene3D" id="1.20.1270.180">
    <property type="match status" value="1"/>
</dbReference>
<name>A0ABU1F4X6_9RHOB</name>
<evidence type="ECO:0000313" key="3">
    <source>
        <dbReference type="EMBL" id="MDR5651906.1"/>
    </source>
</evidence>
<evidence type="ECO:0000313" key="4">
    <source>
        <dbReference type="Proteomes" id="UP001247754"/>
    </source>
</evidence>
<evidence type="ECO:0000259" key="2">
    <source>
        <dbReference type="Pfam" id="PF07007"/>
    </source>
</evidence>
<sequence length="131" mass="14219">MTLRPLALPVLLLAAPAAAQPVNCADPQVQVELTWCAEQAWLRADARLNAAYPRARAVMRGIDAALPPDRRGAERSLRDAQRTWIAFRDGACDAEGWVFTGGSAQGMAIYACLERLTVQRAADLESLAAMR</sequence>
<accession>A0ABU1F4X6</accession>
<reference evidence="3 4" key="1">
    <citation type="submission" date="2023-09" db="EMBL/GenBank/DDBJ databases">
        <title>Xinfangfangia sedmenti sp. nov., isolated the sedment.</title>
        <authorList>
            <person name="Xu L."/>
        </authorList>
    </citation>
    <scope>NUCLEOTIDE SEQUENCE [LARGE SCALE GENOMIC DNA]</scope>
    <source>
        <strain evidence="3 4">LG-4</strain>
    </source>
</reference>
<gene>
    <name evidence="3" type="ORF">RGD00_04790</name>
</gene>
<feature type="signal peptide" evidence="1">
    <location>
        <begin position="1"/>
        <end position="19"/>
    </location>
</feature>
<evidence type="ECO:0000256" key="1">
    <source>
        <dbReference type="SAM" id="SignalP"/>
    </source>
</evidence>